<organism evidence="2 3">
    <name type="scientific">Crocosphaera watsonii WH 0401</name>
    <dbReference type="NCBI Taxonomy" id="555881"/>
    <lineage>
        <taxon>Bacteria</taxon>
        <taxon>Bacillati</taxon>
        <taxon>Cyanobacteriota</taxon>
        <taxon>Cyanophyceae</taxon>
        <taxon>Oscillatoriophycideae</taxon>
        <taxon>Chroococcales</taxon>
        <taxon>Aphanothecaceae</taxon>
        <taxon>Crocosphaera</taxon>
    </lineage>
</organism>
<reference evidence="2 3" key="2">
    <citation type="submission" date="2013-09" db="EMBL/GenBank/DDBJ databases">
        <title>Whole genome comparison of six Crocosphaera watsonii strains with differing phenotypes.</title>
        <authorList>
            <person name="Bench S.R."/>
            <person name="Heller P."/>
            <person name="Frank I."/>
            <person name="Arciniega M."/>
            <person name="Shilova I.N."/>
            <person name="Zehr J.P."/>
        </authorList>
    </citation>
    <scope>NUCLEOTIDE SEQUENCE [LARGE SCALE GENOMIC DNA]</scope>
    <source>
        <strain evidence="2 3">WH 0401</strain>
    </source>
</reference>
<dbReference type="Pfam" id="PF12323">
    <property type="entry name" value="HTH_OrfB_IS605"/>
    <property type="match status" value="1"/>
</dbReference>
<dbReference type="AlphaFoldDB" id="T2J8Z5"/>
<dbReference type="Proteomes" id="UP000018198">
    <property type="component" value="Unassembled WGS sequence"/>
</dbReference>
<protein>
    <submittedName>
        <fullName evidence="2">Transposase (Probable), IS891/IS1136/IS1341</fullName>
    </submittedName>
</protein>
<evidence type="ECO:0000313" key="2">
    <source>
        <dbReference type="EMBL" id="CCQ60942.1"/>
    </source>
</evidence>
<accession>T2J8Z5</accession>
<comment type="caution">
    <text evidence="2">The sequence shown here is derived from an EMBL/GenBank/DDBJ whole genome shotgun (WGS) entry which is preliminary data.</text>
</comment>
<reference evidence="2 3" key="1">
    <citation type="submission" date="2013-01" db="EMBL/GenBank/DDBJ databases">
        <authorList>
            <person name="Bench S."/>
        </authorList>
    </citation>
    <scope>NUCLEOTIDE SEQUENCE [LARGE SCALE GENOMIC DNA]</scope>
    <source>
        <strain evidence="2 3">WH 0401</strain>
    </source>
</reference>
<dbReference type="InterPro" id="IPR021027">
    <property type="entry name" value="Transposase_put_HTH"/>
</dbReference>
<dbReference type="EMBL" id="CAQM01000238">
    <property type="protein sequence ID" value="CCQ60942.1"/>
    <property type="molecule type" value="Genomic_DNA"/>
</dbReference>
<dbReference type="RefSeq" id="WP_021835041.1">
    <property type="nucleotide sequence ID" value="NZ_CAQM01000238.1"/>
</dbReference>
<gene>
    <name evidence="2" type="ORF">CWATWH0401_1792</name>
</gene>
<feature type="domain" description="Transposase putative helix-turn-helix" evidence="1">
    <location>
        <begin position="1"/>
        <end position="46"/>
    </location>
</feature>
<proteinExistence type="predicted"/>
<name>T2J8Z5_CROWT</name>
<evidence type="ECO:0000313" key="3">
    <source>
        <dbReference type="Proteomes" id="UP000018198"/>
    </source>
</evidence>
<evidence type="ECO:0000259" key="1">
    <source>
        <dbReference type="Pfam" id="PF12323"/>
    </source>
</evidence>
<feature type="non-terminal residue" evidence="2">
    <location>
        <position position="48"/>
    </location>
</feature>
<sequence length="48" mass="5807">MLTMTYEYKLQPTPEQIDIIEQTLDVCRSVWNFSLRQRKDWCASRKSP</sequence>